<proteinExistence type="predicted"/>
<name>A0AA35L574_9SAUR</name>
<evidence type="ECO:0000313" key="4">
    <source>
        <dbReference type="EMBL" id="CAI5789314.1"/>
    </source>
</evidence>
<dbReference type="InterPro" id="IPR018154">
    <property type="entry name" value="TLV/ENV_coat_polyprotein"/>
</dbReference>
<dbReference type="Proteomes" id="UP001178461">
    <property type="component" value="Chromosome 12"/>
</dbReference>
<dbReference type="SUPFAM" id="SSF58069">
    <property type="entry name" value="Virus ectodomain"/>
    <property type="match status" value="1"/>
</dbReference>
<accession>A0AA35L574</accession>
<feature type="region of interest" description="Disordered" evidence="1">
    <location>
        <begin position="672"/>
        <end position="703"/>
    </location>
</feature>
<feature type="transmembrane region" description="Helical" evidence="2">
    <location>
        <begin position="614"/>
        <end position="634"/>
    </location>
</feature>
<dbReference type="AlphaFoldDB" id="A0AA35L574"/>
<keyword evidence="2" id="KW-1133">Transmembrane helix</keyword>
<dbReference type="PANTHER" id="PTHR10424">
    <property type="entry name" value="VIRAL ENVELOPE PROTEIN"/>
    <property type="match status" value="1"/>
</dbReference>
<organism evidence="4 5">
    <name type="scientific">Podarcis lilfordi</name>
    <name type="common">Lilford's wall lizard</name>
    <dbReference type="NCBI Taxonomy" id="74358"/>
    <lineage>
        <taxon>Eukaryota</taxon>
        <taxon>Metazoa</taxon>
        <taxon>Chordata</taxon>
        <taxon>Craniata</taxon>
        <taxon>Vertebrata</taxon>
        <taxon>Euteleostomi</taxon>
        <taxon>Lepidosauria</taxon>
        <taxon>Squamata</taxon>
        <taxon>Bifurcata</taxon>
        <taxon>Unidentata</taxon>
        <taxon>Episquamata</taxon>
        <taxon>Laterata</taxon>
        <taxon>Lacertibaenia</taxon>
        <taxon>Lacertidae</taxon>
        <taxon>Podarcis</taxon>
    </lineage>
</organism>
<reference evidence="4" key="1">
    <citation type="submission" date="2022-12" db="EMBL/GenBank/DDBJ databases">
        <authorList>
            <person name="Alioto T."/>
            <person name="Alioto T."/>
            <person name="Gomez Garrido J."/>
        </authorList>
    </citation>
    <scope>NUCLEOTIDE SEQUENCE</scope>
</reference>
<keyword evidence="2" id="KW-0472">Membrane</keyword>
<evidence type="ECO:0008006" key="6">
    <source>
        <dbReference type="Google" id="ProtNLM"/>
    </source>
</evidence>
<evidence type="ECO:0000256" key="1">
    <source>
        <dbReference type="SAM" id="MobiDB-lite"/>
    </source>
</evidence>
<dbReference type="EMBL" id="OX395137">
    <property type="protein sequence ID" value="CAI5789314.1"/>
    <property type="molecule type" value="Genomic_DNA"/>
</dbReference>
<evidence type="ECO:0000256" key="2">
    <source>
        <dbReference type="SAM" id="Phobius"/>
    </source>
</evidence>
<evidence type="ECO:0000313" key="5">
    <source>
        <dbReference type="Proteomes" id="UP001178461"/>
    </source>
</evidence>
<evidence type="ECO:0000256" key="3">
    <source>
        <dbReference type="SAM" id="SignalP"/>
    </source>
</evidence>
<dbReference type="Pfam" id="PF00429">
    <property type="entry name" value="TLV_coat"/>
    <property type="match status" value="1"/>
</dbReference>
<protein>
    <recommendedName>
        <fullName evidence="6">Envelope glycoprotein</fullName>
    </recommendedName>
</protein>
<keyword evidence="3" id="KW-0732">Signal</keyword>
<keyword evidence="2" id="KW-0812">Transmembrane</keyword>
<dbReference type="Gene3D" id="1.10.287.210">
    <property type="match status" value="1"/>
</dbReference>
<gene>
    <name evidence="4" type="ORF">PODLI_1B030918</name>
</gene>
<feature type="chain" id="PRO_5041405699" description="Envelope glycoprotein" evidence="3">
    <location>
        <begin position="23"/>
        <end position="703"/>
    </location>
</feature>
<feature type="signal peptide" evidence="3">
    <location>
        <begin position="1"/>
        <end position="22"/>
    </location>
</feature>
<sequence length="703" mass="78062">MLPMKCIMPASFLLLMFPILTATSTAMNTHASCPGIQIEHQYLHFGIVDMVKRGTLDRLGDFDFCIPETRVLLRHSILPTMTTHQTWELFIRSSNYTLLGKLILSRDGPWNRARCINGSYTLFSDGVPQQSLNWTNLDNGGGESVYTDHNHPTNRLIHGFYCQRVDTAPRPTTLQGVCLQRYCCVWDIGLASTWDGRAYLEGWYHSTTPPTQWDTSGPQRCGGLATNLTYLLRQDPLHPAGTAPRQRGELSISQTPTNSDLLSTWHSNTYVKLVSEIAKQTTTDNCWICANAPAHLHSGIPFLGVPLTLQQHLSADVRSWNLTAVNLTHQYIYLTGPTKGDLCRKFSGNDRMIGESTCKYLIDIPLIGKITVWRQGVPSTHPDLLSAWKQVMNLPDTWDPSPSSHCFFRTFLTGRIDSCLQGLFWVCGHRGYVWASPHSRGTCYLGLILPGIRVTPDLPLGRRRNKRAKDLSELSDVSANGETYGRALFPAYGAGSNHVDILKLTDILLTFMEESNTATQSILTELTEVRQMAIQNRLALDYILASTGGVCALVGTECCTYVSDQTLNITGHLNNIHKLTDDLRNIQHEGLSDTQLWGWLPGTTWIKQLLGNGLLILTAVAICVAFFCCAIHCFPLCCQTCEYCVPSPHSRTAVSQRMIPAGTPSTFIEMAPQGAQHNSDPRNHPLGPGLASEGLVYQTKTKD</sequence>
<keyword evidence="5" id="KW-1185">Reference proteome</keyword>